<proteinExistence type="predicted"/>
<evidence type="ECO:0000313" key="2">
    <source>
        <dbReference type="Proteomes" id="UP000299102"/>
    </source>
</evidence>
<protein>
    <submittedName>
        <fullName evidence="1">Uncharacterized protein</fullName>
    </submittedName>
</protein>
<dbReference type="AlphaFoldDB" id="A0A4C1TNX6"/>
<sequence>MASVTTALSSSRTSLGQHGWFKLQTSRSDSKRSWDVDKTVRVGCVRPLLSSTRTHRLMEWKRDRLFRALARALSSGGTRQ</sequence>
<keyword evidence="2" id="KW-1185">Reference proteome</keyword>
<organism evidence="1 2">
    <name type="scientific">Eumeta variegata</name>
    <name type="common">Bagworm moth</name>
    <name type="synonym">Eumeta japonica</name>
    <dbReference type="NCBI Taxonomy" id="151549"/>
    <lineage>
        <taxon>Eukaryota</taxon>
        <taxon>Metazoa</taxon>
        <taxon>Ecdysozoa</taxon>
        <taxon>Arthropoda</taxon>
        <taxon>Hexapoda</taxon>
        <taxon>Insecta</taxon>
        <taxon>Pterygota</taxon>
        <taxon>Neoptera</taxon>
        <taxon>Endopterygota</taxon>
        <taxon>Lepidoptera</taxon>
        <taxon>Glossata</taxon>
        <taxon>Ditrysia</taxon>
        <taxon>Tineoidea</taxon>
        <taxon>Psychidae</taxon>
        <taxon>Oiketicinae</taxon>
        <taxon>Eumeta</taxon>
    </lineage>
</organism>
<evidence type="ECO:0000313" key="1">
    <source>
        <dbReference type="EMBL" id="GBP15571.1"/>
    </source>
</evidence>
<reference evidence="1 2" key="1">
    <citation type="journal article" date="2019" name="Commun. Biol.">
        <title>The bagworm genome reveals a unique fibroin gene that provides high tensile strength.</title>
        <authorList>
            <person name="Kono N."/>
            <person name="Nakamura H."/>
            <person name="Ohtoshi R."/>
            <person name="Tomita M."/>
            <person name="Numata K."/>
            <person name="Arakawa K."/>
        </authorList>
    </citation>
    <scope>NUCLEOTIDE SEQUENCE [LARGE SCALE GENOMIC DNA]</scope>
</reference>
<comment type="caution">
    <text evidence="1">The sequence shown here is derived from an EMBL/GenBank/DDBJ whole genome shotgun (WGS) entry which is preliminary data.</text>
</comment>
<gene>
    <name evidence="1" type="ORF">EVAR_5275_1</name>
</gene>
<dbReference type="Proteomes" id="UP000299102">
    <property type="component" value="Unassembled WGS sequence"/>
</dbReference>
<name>A0A4C1TNX6_EUMVA</name>
<accession>A0A4C1TNX6</accession>
<dbReference type="EMBL" id="BGZK01000073">
    <property type="protein sequence ID" value="GBP15571.1"/>
    <property type="molecule type" value="Genomic_DNA"/>
</dbReference>